<gene>
    <name evidence="2" type="ORF">CCHR01_19693</name>
</gene>
<keyword evidence="3" id="KW-1185">Reference proteome</keyword>
<dbReference type="Proteomes" id="UP001243330">
    <property type="component" value="Unassembled WGS sequence"/>
</dbReference>
<feature type="region of interest" description="Disordered" evidence="1">
    <location>
        <begin position="144"/>
        <end position="201"/>
    </location>
</feature>
<dbReference type="EMBL" id="JAQOWY010001062">
    <property type="protein sequence ID" value="KAK1837684.1"/>
    <property type="molecule type" value="Genomic_DNA"/>
</dbReference>
<dbReference type="Gene3D" id="1.20.5.170">
    <property type="match status" value="1"/>
</dbReference>
<dbReference type="InterPro" id="IPR046347">
    <property type="entry name" value="bZIP_sf"/>
</dbReference>
<dbReference type="GO" id="GO:0003700">
    <property type="term" value="F:DNA-binding transcription factor activity"/>
    <property type="evidence" value="ECO:0007669"/>
    <property type="project" value="InterPro"/>
</dbReference>
<dbReference type="AlphaFoldDB" id="A0AAD8ZYI9"/>
<name>A0AAD8ZYI9_9PEZI</name>
<dbReference type="CDD" id="cd14688">
    <property type="entry name" value="bZIP_YAP"/>
    <property type="match status" value="1"/>
</dbReference>
<feature type="compositionally biased region" description="Low complexity" evidence="1">
    <location>
        <begin position="32"/>
        <end position="47"/>
    </location>
</feature>
<sequence length="244" mass="27017">MTSEKRKMQNRQAQRLYRERKKQRLINQIPDPASSVASSQAPLSSAVFPAPTSSHAFSSPPEHQASTLVMAQPHLLHTAWTDLQSGSTSYTPPGNPGDLAIPDVNHGTFLGDSLPQRHSAPEQFGQHDQAWNMDICTEPSAQRADLTFTPDSPSDPVLGNDWTPMNEPVQQRSEGLRKAMDTQAGQTRTGGKEALAGRPHQRTSADPFMVLRRLEERQQIGLDIMVLSRGRVPIEFYLELFGTL</sequence>
<evidence type="ECO:0008006" key="4">
    <source>
        <dbReference type="Google" id="ProtNLM"/>
    </source>
</evidence>
<reference evidence="2" key="1">
    <citation type="submission" date="2023-01" db="EMBL/GenBank/DDBJ databases">
        <title>Colletotrichum chrysophilum M932 genome sequence.</title>
        <authorList>
            <person name="Baroncelli R."/>
        </authorList>
    </citation>
    <scope>NUCLEOTIDE SEQUENCE</scope>
    <source>
        <strain evidence="2">M932</strain>
    </source>
</reference>
<proteinExistence type="predicted"/>
<accession>A0AAD8ZYI9</accession>
<feature type="region of interest" description="Disordered" evidence="1">
    <location>
        <begin position="1"/>
        <end position="64"/>
    </location>
</feature>
<comment type="caution">
    <text evidence="2">The sequence shown here is derived from an EMBL/GenBank/DDBJ whole genome shotgun (WGS) entry which is preliminary data.</text>
</comment>
<feature type="region of interest" description="Disordered" evidence="1">
    <location>
        <begin position="84"/>
        <end position="122"/>
    </location>
</feature>
<evidence type="ECO:0000313" key="2">
    <source>
        <dbReference type="EMBL" id="KAK1837684.1"/>
    </source>
</evidence>
<protein>
    <recommendedName>
        <fullName evidence="4">BZIP domain-containing protein</fullName>
    </recommendedName>
</protein>
<evidence type="ECO:0000256" key="1">
    <source>
        <dbReference type="SAM" id="MobiDB-lite"/>
    </source>
</evidence>
<organism evidence="2 3">
    <name type="scientific">Colletotrichum chrysophilum</name>
    <dbReference type="NCBI Taxonomy" id="1836956"/>
    <lineage>
        <taxon>Eukaryota</taxon>
        <taxon>Fungi</taxon>
        <taxon>Dikarya</taxon>
        <taxon>Ascomycota</taxon>
        <taxon>Pezizomycotina</taxon>
        <taxon>Sordariomycetes</taxon>
        <taxon>Hypocreomycetidae</taxon>
        <taxon>Glomerellales</taxon>
        <taxon>Glomerellaceae</taxon>
        <taxon>Colletotrichum</taxon>
        <taxon>Colletotrichum gloeosporioides species complex</taxon>
    </lineage>
</organism>
<dbReference type="SUPFAM" id="SSF57959">
    <property type="entry name" value="Leucine zipper domain"/>
    <property type="match status" value="1"/>
</dbReference>
<evidence type="ECO:0000313" key="3">
    <source>
        <dbReference type="Proteomes" id="UP001243330"/>
    </source>
</evidence>